<evidence type="ECO:0000256" key="10">
    <source>
        <dbReference type="SAM" id="SignalP"/>
    </source>
</evidence>
<dbReference type="InterPro" id="IPR036942">
    <property type="entry name" value="Beta-barrel_TonB_sf"/>
</dbReference>
<feature type="signal peptide" evidence="10">
    <location>
        <begin position="1"/>
        <end position="30"/>
    </location>
</feature>
<evidence type="ECO:0000256" key="8">
    <source>
        <dbReference type="PROSITE-ProRule" id="PRU01360"/>
    </source>
</evidence>
<evidence type="ECO:0000259" key="12">
    <source>
        <dbReference type="Pfam" id="PF07715"/>
    </source>
</evidence>
<comment type="subcellular location">
    <subcellularLocation>
        <location evidence="1 8">Cell outer membrane</location>
        <topology evidence="1 8">Multi-pass membrane protein</topology>
    </subcellularLocation>
</comment>
<keyword evidence="5 9" id="KW-0798">TonB box</keyword>
<evidence type="ECO:0000256" key="6">
    <source>
        <dbReference type="ARBA" id="ARBA00023136"/>
    </source>
</evidence>
<proteinExistence type="inferred from homology"/>
<name>A0A2T3HJI3_9SPHI</name>
<dbReference type="InterPro" id="IPR023997">
    <property type="entry name" value="TonB-dep_OMP_SusC/RagA_CS"/>
</dbReference>
<dbReference type="Pfam" id="PF07715">
    <property type="entry name" value="Plug"/>
    <property type="match status" value="1"/>
</dbReference>
<dbReference type="Pfam" id="PF13715">
    <property type="entry name" value="CarbopepD_reg_2"/>
    <property type="match status" value="1"/>
</dbReference>
<protein>
    <submittedName>
        <fullName evidence="13">SusC/RagA family TonB-linked outer membrane protein</fullName>
    </submittedName>
</protein>
<evidence type="ECO:0000259" key="11">
    <source>
        <dbReference type="Pfam" id="PF00593"/>
    </source>
</evidence>
<evidence type="ECO:0000256" key="4">
    <source>
        <dbReference type="ARBA" id="ARBA00022692"/>
    </source>
</evidence>
<keyword evidence="6 8" id="KW-0472">Membrane</keyword>
<feature type="domain" description="TonB-dependent receptor-like beta-barrel" evidence="11">
    <location>
        <begin position="391"/>
        <end position="946"/>
    </location>
</feature>
<keyword evidence="10" id="KW-0732">Signal</keyword>
<comment type="similarity">
    <text evidence="8 9">Belongs to the TonB-dependent receptor family.</text>
</comment>
<dbReference type="Gene3D" id="2.170.130.10">
    <property type="entry name" value="TonB-dependent receptor, plug domain"/>
    <property type="match status" value="1"/>
</dbReference>
<dbReference type="InterPro" id="IPR023996">
    <property type="entry name" value="TonB-dep_OMP_SusC/RagA"/>
</dbReference>
<dbReference type="Proteomes" id="UP000240912">
    <property type="component" value="Unassembled WGS sequence"/>
</dbReference>
<keyword evidence="2 8" id="KW-0813">Transport</keyword>
<evidence type="ECO:0000313" key="13">
    <source>
        <dbReference type="EMBL" id="PST82597.1"/>
    </source>
</evidence>
<evidence type="ECO:0000256" key="9">
    <source>
        <dbReference type="RuleBase" id="RU003357"/>
    </source>
</evidence>
<dbReference type="EMBL" id="PYLS01000005">
    <property type="protein sequence ID" value="PST82597.1"/>
    <property type="molecule type" value="Genomic_DNA"/>
</dbReference>
<dbReference type="SUPFAM" id="SSF56935">
    <property type="entry name" value="Porins"/>
    <property type="match status" value="1"/>
</dbReference>
<dbReference type="NCBIfam" id="TIGR04057">
    <property type="entry name" value="SusC_RagA_signa"/>
    <property type="match status" value="1"/>
</dbReference>
<sequence>MKINSYHSWATQLKCLLLLCFMALGGLARAQSAAQQISGKVTDEAGAALPGVTVLIKGSTAAVVTDDAGSYRIRVNSAQDVLRFAMVGKVSRELSVGGRSVINVTLKDESNTLQDLVVVGYGTSNRKNLTGAITSVKPDQFNAGVISTPSQLLQGKVAGLNITKSGNPNENGAIILRGPSSLRAGAQEPLYVIDGVAAASIDLVAPDDIKAIDVLKDASATAIYGARAANGVILITTKRGDGVAPGLSYSSYAGTESVSNTIDMLSAEQLRNYLGENKKSLNPTDDDGSATNWQDVVQRRGFSTNHNLSLYGGSSKTSYGISANFLENNGIMKGSALERYTLKANVGQKAFNDRLNLNFSVFNSRTVRDDISPLVYPNMLIYLPTVAPRRQDGSYTEDFSRTRNYLNPLSLIDNNIINNKIKTFLGNFQAELDIVKGLKYTLSLSYQDENTNGNFYNNRQSGINRGLNGVAVRNAYANTKKLAETYLSYDKAFGKHVFKLLGGYSFQEDRNGDGFQSSNQGFVTDELTYNNLGLGDPLPGSVVNYGTVRIQTLRLISFYGRINYDLDNKYLFQASLRRDGSSAFGLNNRWGYFPSASAAWRISEENFMKNAAFVEDLKVRVGYGVTGNSLGFDAFTRFSLYAPVERFYYDGRYINAVGPFQNENPDLKWERTAMTNVGVDFSLFKGRVQGSFDVYNKKTSDLIWDYRVSTTQYFVGNLTANVGQIDNKGFEAVVDVSVFNNKKFTWKSSVNFSHNKNVVRSLSNEKFSLSAIPTAQLGGKGQTSNYSQVIQEGLPIGSFNTYRYAGKDSKGVSQFYLPDGNLTTEYSKAAVGLTGNAQPDLIYGWNNSFTLGRFDLNVFLRGVYGNQILNATLAGLNSPGDATTNNIPQFTLNESVNDNNSYIISDRFIENGSYLRLDNATLGYSFNLEKLKALKRLRVYTTASNLFVITKYRGIDPEINMGGIQPGIDNNNFYPKTRSFLFGLNVTF</sequence>
<dbReference type="InterPro" id="IPR000531">
    <property type="entry name" value="Beta-barrel_TonB"/>
</dbReference>
<dbReference type="Gene3D" id="2.40.170.20">
    <property type="entry name" value="TonB-dependent receptor, beta-barrel domain"/>
    <property type="match status" value="1"/>
</dbReference>
<keyword evidence="3 8" id="KW-1134">Transmembrane beta strand</keyword>
<dbReference type="OrthoDB" id="9768177at2"/>
<feature type="domain" description="TonB-dependent receptor plug" evidence="12">
    <location>
        <begin position="127"/>
        <end position="232"/>
    </location>
</feature>
<evidence type="ECO:0000256" key="7">
    <source>
        <dbReference type="ARBA" id="ARBA00023237"/>
    </source>
</evidence>
<dbReference type="SUPFAM" id="SSF49464">
    <property type="entry name" value="Carboxypeptidase regulatory domain-like"/>
    <property type="match status" value="1"/>
</dbReference>
<evidence type="ECO:0000313" key="14">
    <source>
        <dbReference type="Proteomes" id="UP000240912"/>
    </source>
</evidence>
<reference evidence="13 14" key="1">
    <citation type="submission" date="2018-03" db="EMBL/GenBank/DDBJ databases">
        <authorList>
            <person name="Keele B.F."/>
        </authorList>
    </citation>
    <scope>NUCLEOTIDE SEQUENCE [LARGE SCALE GENOMIC DNA]</scope>
    <source>
        <strain evidence="13 14">YL28-9</strain>
    </source>
</reference>
<evidence type="ECO:0000256" key="5">
    <source>
        <dbReference type="ARBA" id="ARBA00023077"/>
    </source>
</evidence>
<feature type="chain" id="PRO_5015449141" evidence="10">
    <location>
        <begin position="31"/>
        <end position="988"/>
    </location>
</feature>
<dbReference type="AlphaFoldDB" id="A0A2T3HJI3"/>
<evidence type="ECO:0000256" key="1">
    <source>
        <dbReference type="ARBA" id="ARBA00004571"/>
    </source>
</evidence>
<dbReference type="RefSeq" id="WP_107214856.1">
    <property type="nucleotide sequence ID" value="NZ_KZ686269.1"/>
</dbReference>
<accession>A0A2T3HJI3</accession>
<dbReference type="PROSITE" id="PS52016">
    <property type="entry name" value="TONB_DEPENDENT_REC_3"/>
    <property type="match status" value="1"/>
</dbReference>
<dbReference type="InterPro" id="IPR012910">
    <property type="entry name" value="Plug_dom"/>
</dbReference>
<dbReference type="GO" id="GO:0009279">
    <property type="term" value="C:cell outer membrane"/>
    <property type="evidence" value="ECO:0007669"/>
    <property type="project" value="UniProtKB-SubCell"/>
</dbReference>
<dbReference type="InterPro" id="IPR039426">
    <property type="entry name" value="TonB-dep_rcpt-like"/>
</dbReference>
<evidence type="ECO:0000256" key="3">
    <source>
        <dbReference type="ARBA" id="ARBA00022452"/>
    </source>
</evidence>
<dbReference type="NCBIfam" id="TIGR04056">
    <property type="entry name" value="OMP_RagA_SusC"/>
    <property type="match status" value="1"/>
</dbReference>
<keyword evidence="7 8" id="KW-0998">Cell outer membrane</keyword>
<dbReference type="InterPro" id="IPR008969">
    <property type="entry name" value="CarboxyPept-like_regulatory"/>
</dbReference>
<keyword evidence="4 8" id="KW-0812">Transmembrane</keyword>
<organism evidence="13 14">
    <name type="scientific">Pedobacter yulinensis</name>
    <dbReference type="NCBI Taxonomy" id="2126353"/>
    <lineage>
        <taxon>Bacteria</taxon>
        <taxon>Pseudomonadati</taxon>
        <taxon>Bacteroidota</taxon>
        <taxon>Sphingobacteriia</taxon>
        <taxon>Sphingobacteriales</taxon>
        <taxon>Sphingobacteriaceae</taxon>
        <taxon>Pedobacter</taxon>
    </lineage>
</organism>
<comment type="caution">
    <text evidence="13">The sequence shown here is derived from an EMBL/GenBank/DDBJ whole genome shotgun (WGS) entry which is preliminary data.</text>
</comment>
<dbReference type="Gene3D" id="2.60.40.1120">
    <property type="entry name" value="Carboxypeptidase-like, regulatory domain"/>
    <property type="match status" value="1"/>
</dbReference>
<evidence type="ECO:0000256" key="2">
    <source>
        <dbReference type="ARBA" id="ARBA00022448"/>
    </source>
</evidence>
<dbReference type="Pfam" id="PF00593">
    <property type="entry name" value="TonB_dep_Rec_b-barrel"/>
    <property type="match status" value="1"/>
</dbReference>
<dbReference type="InterPro" id="IPR037066">
    <property type="entry name" value="Plug_dom_sf"/>
</dbReference>
<keyword evidence="14" id="KW-1185">Reference proteome</keyword>
<gene>
    <name evidence="13" type="ORF">C7T94_07980</name>
</gene>